<keyword evidence="5" id="KW-0539">Nucleus</keyword>
<dbReference type="GO" id="GO:0005634">
    <property type="term" value="C:nucleus"/>
    <property type="evidence" value="ECO:0007669"/>
    <property type="project" value="UniProtKB-SubCell"/>
</dbReference>
<dbReference type="FunFam" id="4.10.280.10:FF:000004">
    <property type="entry name" value="Basic helix-loop-helix transcription factor"/>
    <property type="match status" value="1"/>
</dbReference>
<dbReference type="EMBL" id="JAGKQH010000005">
    <property type="protein sequence ID" value="KAG6598361.1"/>
    <property type="molecule type" value="Genomic_DNA"/>
</dbReference>
<dbReference type="PANTHER" id="PTHR45855">
    <property type="entry name" value="TRANSCRIPTION FACTOR PIF1-RELATED"/>
    <property type="match status" value="1"/>
</dbReference>
<evidence type="ECO:0000256" key="5">
    <source>
        <dbReference type="ARBA" id="ARBA00023242"/>
    </source>
</evidence>
<accession>A0AAV6NGZ5</accession>
<evidence type="ECO:0000256" key="3">
    <source>
        <dbReference type="ARBA" id="ARBA00023125"/>
    </source>
</evidence>
<dbReference type="PANTHER" id="PTHR45855:SF73">
    <property type="entry name" value="TRANSCRIPTION FACTOR SPATULA"/>
    <property type="match status" value="1"/>
</dbReference>
<evidence type="ECO:0000313" key="8">
    <source>
        <dbReference type="EMBL" id="KAG6598361.1"/>
    </source>
</evidence>
<dbReference type="SMART" id="SM00353">
    <property type="entry name" value="HLH"/>
    <property type="match status" value="1"/>
</dbReference>
<dbReference type="AlphaFoldDB" id="A0AAV6NGZ5"/>
<organism evidence="8 9">
    <name type="scientific">Cucurbita argyrosperma subsp. sororia</name>
    <dbReference type="NCBI Taxonomy" id="37648"/>
    <lineage>
        <taxon>Eukaryota</taxon>
        <taxon>Viridiplantae</taxon>
        <taxon>Streptophyta</taxon>
        <taxon>Embryophyta</taxon>
        <taxon>Tracheophyta</taxon>
        <taxon>Spermatophyta</taxon>
        <taxon>Magnoliopsida</taxon>
        <taxon>eudicotyledons</taxon>
        <taxon>Gunneridae</taxon>
        <taxon>Pentapetalae</taxon>
        <taxon>rosids</taxon>
        <taxon>fabids</taxon>
        <taxon>Cucurbitales</taxon>
        <taxon>Cucurbitaceae</taxon>
        <taxon>Cucurbiteae</taxon>
        <taxon>Cucurbita</taxon>
    </lineage>
</organism>
<sequence>MADLYGTSPSSDVVALPHDPEDFSSFINPHLQPHTSSASSPSFVSFKNKFTPLLHSQPPWHSSSLFSRRPESTSVAGVSCMLASPEDWLQSTRALNHSLSDCSVRDVRFSDAPFLAMNSTCGGVKLSDPGDFVKESSDNAFSSSGAVDSDTNAPLKRRDLSSENDPGDFSCDSEGADVPEVPFGTDLPRSSSKRSRSAEVHNMSEKRRRRRINEKMKALQNLIPNSNKTDKASMLDEAIEYLKQLQLQVQMLSMRNGLSLLPVCLPGKLQPIQLPQMGLDLDVGNAFLMSRRGIDTSFTGNEGRPMQSTFNLSNKCNLSDQSIAIPSAPNNTTTSEMAFGFEPTIQAYGGEFDLSSNFKDVQAAVQLDCARTGKDSS</sequence>
<protein>
    <submittedName>
        <fullName evidence="8">Transcription factor SPATULA</fullName>
    </submittedName>
</protein>
<evidence type="ECO:0000256" key="1">
    <source>
        <dbReference type="ARBA" id="ARBA00004123"/>
    </source>
</evidence>
<comment type="subcellular location">
    <subcellularLocation>
        <location evidence="1">Nucleus</location>
    </subcellularLocation>
</comment>
<dbReference type="InterPro" id="IPR031066">
    <property type="entry name" value="bHLH_ALC-like_plant"/>
</dbReference>
<dbReference type="GO" id="GO:0003677">
    <property type="term" value="F:DNA binding"/>
    <property type="evidence" value="ECO:0007669"/>
    <property type="project" value="UniProtKB-KW"/>
</dbReference>
<keyword evidence="4" id="KW-0804">Transcription</keyword>
<feature type="non-terminal residue" evidence="8">
    <location>
        <position position="1"/>
    </location>
</feature>
<evidence type="ECO:0000259" key="7">
    <source>
        <dbReference type="PROSITE" id="PS50888"/>
    </source>
</evidence>
<dbReference type="GO" id="GO:0046983">
    <property type="term" value="F:protein dimerization activity"/>
    <property type="evidence" value="ECO:0007669"/>
    <property type="project" value="InterPro"/>
</dbReference>
<gene>
    <name evidence="8" type="primary">SPT</name>
    <name evidence="8" type="ORF">SDJN03_08139</name>
</gene>
<feature type="domain" description="BHLH" evidence="7">
    <location>
        <begin position="196"/>
        <end position="245"/>
    </location>
</feature>
<dbReference type="Pfam" id="PF00010">
    <property type="entry name" value="HLH"/>
    <property type="match status" value="1"/>
</dbReference>
<dbReference type="InterPro" id="IPR047265">
    <property type="entry name" value="PIF1-like_bHLH"/>
</dbReference>
<feature type="compositionally biased region" description="Polar residues" evidence="6">
    <location>
        <begin position="138"/>
        <end position="152"/>
    </location>
</feature>
<comment type="caution">
    <text evidence="8">The sequence shown here is derived from an EMBL/GenBank/DDBJ whole genome shotgun (WGS) entry which is preliminary data.</text>
</comment>
<feature type="compositionally biased region" description="Basic and acidic residues" evidence="6">
    <location>
        <begin position="196"/>
        <end position="205"/>
    </location>
</feature>
<keyword evidence="3" id="KW-0238">DNA-binding</keyword>
<proteinExistence type="predicted"/>
<evidence type="ECO:0000313" key="9">
    <source>
        <dbReference type="Proteomes" id="UP000685013"/>
    </source>
</evidence>
<dbReference type="InterPro" id="IPR011598">
    <property type="entry name" value="bHLH_dom"/>
</dbReference>
<evidence type="ECO:0000256" key="2">
    <source>
        <dbReference type="ARBA" id="ARBA00023015"/>
    </source>
</evidence>
<dbReference type="Proteomes" id="UP000685013">
    <property type="component" value="Chromosome 5"/>
</dbReference>
<dbReference type="CDD" id="cd11445">
    <property type="entry name" value="bHLH_AtPIF_like"/>
    <property type="match status" value="1"/>
</dbReference>
<keyword evidence="2" id="KW-0805">Transcription regulation</keyword>
<keyword evidence="9" id="KW-1185">Reference proteome</keyword>
<name>A0AAV6NGZ5_9ROSI</name>
<feature type="region of interest" description="Disordered" evidence="6">
    <location>
        <begin position="137"/>
        <end position="208"/>
    </location>
</feature>
<reference evidence="8 9" key="1">
    <citation type="journal article" date="2021" name="Hortic Res">
        <title>The domestication of Cucurbita argyrosperma as revealed by the genome of its wild relative.</title>
        <authorList>
            <person name="Barrera-Redondo J."/>
            <person name="Sanchez-de la Vega G."/>
            <person name="Aguirre-Liguori J.A."/>
            <person name="Castellanos-Morales G."/>
            <person name="Gutierrez-Guerrero Y.T."/>
            <person name="Aguirre-Dugua X."/>
            <person name="Aguirre-Planter E."/>
            <person name="Tenaillon M.I."/>
            <person name="Lira-Saade R."/>
            <person name="Eguiarte L.E."/>
        </authorList>
    </citation>
    <scope>NUCLEOTIDE SEQUENCE [LARGE SCALE GENOMIC DNA]</scope>
    <source>
        <strain evidence="8">JBR-2021</strain>
    </source>
</reference>
<evidence type="ECO:0000256" key="4">
    <source>
        <dbReference type="ARBA" id="ARBA00023163"/>
    </source>
</evidence>
<evidence type="ECO:0000256" key="6">
    <source>
        <dbReference type="SAM" id="MobiDB-lite"/>
    </source>
</evidence>
<dbReference type="PROSITE" id="PS50888">
    <property type="entry name" value="BHLH"/>
    <property type="match status" value="1"/>
</dbReference>